<feature type="transmembrane region" description="Helical" evidence="7">
    <location>
        <begin position="12"/>
        <end position="34"/>
    </location>
</feature>
<dbReference type="InterPro" id="IPR003370">
    <property type="entry name" value="Chromate_transpt"/>
</dbReference>
<dbReference type="RefSeq" id="WP_093920923.1">
    <property type="nucleotide sequence ID" value="NZ_FONW01000010.1"/>
</dbReference>
<feature type="transmembrane region" description="Helical" evidence="7">
    <location>
        <begin position="391"/>
        <end position="407"/>
    </location>
</feature>
<evidence type="ECO:0000256" key="2">
    <source>
        <dbReference type="ARBA" id="ARBA00005262"/>
    </source>
</evidence>
<evidence type="ECO:0000256" key="3">
    <source>
        <dbReference type="ARBA" id="ARBA00022475"/>
    </source>
</evidence>
<feature type="transmembrane region" description="Helical" evidence="7">
    <location>
        <begin position="240"/>
        <end position="262"/>
    </location>
</feature>
<feature type="transmembrane region" description="Helical" evidence="7">
    <location>
        <begin position="81"/>
        <end position="104"/>
    </location>
</feature>
<gene>
    <name evidence="8" type="ORF">SAMN05216283_11054</name>
</gene>
<dbReference type="GO" id="GO:0005886">
    <property type="term" value="C:plasma membrane"/>
    <property type="evidence" value="ECO:0007669"/>
    <property type="project" value="UniProtKB-SubCell"/>
</dbReference>
<comment type="subcellular location">
    <subcellularLocation>
        <location evidence="1">Cell membrane</location>
        <topology evidence="1">Multi-pass membrane protein</topology>
    </subcellularLocation>
</comment>
<reference evidence="8 9" key="1">
    <citation type="submission" date="2016-10" db="EMBL/GenBank/DDBJ databases">
        <authorList>
            <person name="de Groot N.N."/>
        </authorList>
    </citation>
    <scope>NUCLEOTIDE SEQUENCE [LARGE SCALE GENOMIC DNA]</scope>
    <source>
        <strain evidence="8 9">CGMCC 1.9156</strain>
    </source>
</reference>
<dbReference type="AlphaFoldDB" id="A0A1I2JYW3"/>
<evidence type="ECO:0000256" key="4">
    <source>
        <dbReference type="ARBA" id="ARBA00022692"/>
    </source>
</evidence>
<dbReference type="PANTHER" id="PTHR43663:SF1">
    <property type="entry name" value="CHROMATE TRANSPORTER"/>
    <property type="match status" value="1"/>
</dbReference>
<proteinExistence type="inferred from homology"/>
<dbReference type="EMBL" id="FONW01000010">
    <property type="protein sequence ID" value="SFF59313.1"/>
    <property type="molecule type" value="Genomic_DNA"/>
</dbReference>
<evidence type="ECO:0000313" key="9">
    <source>
        <dbReference type="Proteomes" id="UP000198964"/>
    </source>
</evidence>
<dbReference type="PANTHER" id="PTHR43663">
    <property type="entry name" value="CHROMATE TRANSPORT PROTEIN-RELATED"/>
    <property type="match status" value="1"/>
</dbReference>
<dbReference type="GO" id="GO:0015109">
    <property type="term" value="F:chromate transmembrane transporter activity"/>
    <property type="evidence" value="ECO:0007669"/>
    <property type="project" value="InterPro"/>
</dbReference>
<keyword evidence="6 7" id="KW-0472">Membrane</keyword>
<feature type="transmembrane region" description="Helical" evidence="7">
    <location>
        <begin position="165"/>
        <end position="183"/>
    </location>
</feature>
<dbReference type="NCBIfam" id="TIGR00937">
    <property type="entry name" value="2A51"/>
    <property type="match status" value="1"/>
</dbReference>
<organism evidence="8 9">
    <name type="scientific">Sunxiuqinia elliptica</name>
    <dbReference type="NCBI Taxonomy" id="655355"/>
    <lineage>
        <taxon>Bacteria</taxon>
        <taxon>Pseudomonadati</taxon>
        <taxon>Bacteroidota</taxon>
        <taxon>Bacteroidia</taxon>
        <taxon>Marinilabiliales</taxon>
        <taxon>Prolixibacteraceae</taxon>
        <taxon>Sunxiuqinia</taxon>
    </lineage>
</organism>
<feature type="transmembrane region" description="Helical" evidence="7">
    <location>
        <begin position="282"/>
        <end position="301"/>
    </location>
</feature>
<protein>
    <submittedName>
        <fullName evidence="8">Chromate transporter</fullName>
    </submittedName>
</protein>
<feature type="transmembrane region" description="Helical" evidence="7">
    <location>
        <begin position="204"/>
        <end position="225"/>
    </location>
</feature>
<dbReference type="InterPro" id="IPR014047">
    <property type="entry name" value="Chr_Tranpt_l_chain"/>
</dbReference>
<feature type="transmembrane region" description="Helical" evidence="7">
    <location>
        <begin position="307"/>
        <end position="330"/>
    </location>
</feature>
<comment type="similarity">
    <text evidence="2">Belongs to the chromate ion transporter (CHR) (TC 2.A.51) family.</text>
</comment>
<feature type="transmembrane region" description="Helical" evidence="7">
    <location>
        <begin position="342"/>
        <end position="362"/>
    </location>
</feature>
<keyword evidence="3" id="KW-1003">Cell membrane</keyword>
<dbReference type="InterPro" id="IPR052518">
    <property type="entry name" value="CHR_Transporter"/>
</dbReference>
<dbReference type="Pfam" id="PF02417">
    <property type="entry name" value="Chromate_transp"/>
    <property type="match status" value="2"/>
</dbReference>
<feature type="transmembrane region" description="Helical" evidence="7">
    <location>
        <begin position="54"/>
        <end position="74"/>
    </location>
</feature>
<feature type="transmembrane region" description="Helical" evidence="7">
    <location>
        <begin position="368"/>
        <end position="384"/>
    </location>
</feature>
<sequence>MEKDQETSLKYLFLTFLKIGAISWGGFMALISVVQKQLVEKDKKVADEVILDSISLASVLPGPVAFNVVAYLGFHLRGIKGALVSMVAILLPAFSLILGLTYIYSIYEEVPAFTNFFLGVLPAVAAIIISVALNMARKNMKDVLQLVILILSGLALIFFRSFYTTVLIMAGGAILGLLFYGKGVEEKAEPELVQKTSKQNIRSFLPVVVVLIVLVGLVWGFPLLFHKEATFTQVLLLRDIAMTFSGMSLTLFGGGYVIIPAIHEIVVEGLNWVTAKEFTDAIAMGQITPGPIFISATFIGYKVANFWGALVATIAIFFPPAILMIFCSGFMDQIKQSRIISAIFKGLRPAVIGMIFSAAYTIGKGMEMHWATWLIFIGVLFLSIKLKVNVAYLIPLSGLIGILLFSLF</sequence>
<dbReference type="Proteomes" id="UP000198964">
    <property type="component" value="Unassembled WGS sequence"/>
</dbReference>
<keyword evidence="4 7" id="KW-0812">Transmembrane</keyword>
<dbReference type="PIRSF" id="PIRSF004810">
    <property type="entry name" value="ChrA"/>
    <property type="match status" value="1"/>
</dbReference>
<evidence type="ECO:0000313" key="8">
    <source>
        <dbReference type="EMBL" id="SFF59313.1"/>
    </source>
</evidence>
<feature type="transmembrane region" description="Helical" evidence="7">
    <location>
        <begin position="143"/>
        <end position="159"/>
    </location>
</feature>
<evidence type="ECO:0000256" key="1">
    <source>
        <dbReference type="ARBA" id="ARBA00004651"/>
    </source>
</evidence>
<evidence type="ECO:0000256" key="7">
    <source>
        <dbReference type="SAM" id="Phobius"/>
    </source>
</evidence>
<evidence type="ECO:0000256" key="5">
    <source>
        <dbReference type="ARBA" id="ARBA00022989"/>
    </source>
</evidence>
<name>A0A1I2JYW3_9BACT</name>
<keyword evidence="9" id="KW-1185">Reference proteome</keyword>
<dbReference type="STRING" id="655355.SAMN05216283_11054"/>
<evidence type="ECO:0000256" key="6">
    <source>
        <dbReference type="ARBA" id="ARBA00023136"/>
    </source>
</evidence>
<accession>A0A1I2JYW3</accession>
<feature type="transmembrane region" description="Helical" evidence="7">
    <location>
        <begin position="116"/>
        <end position="136"/>
    </location>
</feature>
<keyword evidence="5 7" id="KW-1133">Transmembrane helix</keyword>